<evidence type="ECO:0000313" key="2">
    <source>
        <dbReference type="EMBL" id="SLJ94927.1"/>
    </source>
</evidence>
<reference evidence="3" key="1">
    <citation type="submission" date="2017-02" db="EMBL/GenBank/DDBJ databases">
        <authorList>
            <person name="Varghese N."/>
            <person name="Submissions S."/>
        </authorList>
    </citation>
    <scope>NUCLEOTIDE SEQUENCE [LARGE SCALE GENOMIC DNA]</scope>
    <source>
        <strain evidence="3">SM117</strain>
    </source>
</reference>
<dbReference type="Pfam" id="PF19649">
    <property type="entry name" value="DUF6152"/>
    <property type="match status" value="1"/>
</dbReference>
<feature type="signal peptide" evidence="1">
    <location>
        <begin position="1"/>
        <end position="24"/>
    </location>
</feature>
<feature type="chain" id="PRO_5010520884" evidence="1">
    <location>
        <begin position="25"/>
        <end position="121"/>
    </location>
</feature>
<keyword evidence="1" id="KW-0732">Signal</keyword>
<dbReference type="AlphaFoldDB" id="A0A1U6HGR4"/>
<dbReference type="RefSeq" id="WP_079730065.1">
    <property type="nucleotide sequence ID" value="NZ_FVZE01000002.1"/>
</dbReference>
<evidence type="ECO:0000313" key="3">
    <source>
        <dbReference type="Proteomes" id="UP000190989"/>
    </source>
</evidence>
<proteinExistence type="predicted"/>
<evidence type="ECO:0000256" key="1">
    <source>
        <dbReference type="SAM" id="SignalP"/>
    </source>
</evidence>
<protein>
    <submittedName>
        <fullName evidence="2">Uncharacterized protein</fullName>
    </submittedName>
</protein>
<keyword evidence="3" id="KW-1185">Reference proteome</keyword>
<name>A0A1U6HGR4_9SPHN</name>
<dbReference type="EMBL" id="FVZE01000002">
    <property type="protein sequence ID" value="SLJ94927.1"/>
    <property type="molecule type" value="Genomic_DNA"/>
</dbReference>
<sequence length="121" mass="12776">MNVFGKAAVTISLGLAAISAPAVAHHSFAMFDQDKIVDLKKVKVVQFKWGNPHVFVVVQSGDTRYALECSSPSAMTGAGWKFNSIKVGDTIDVSIFPLRSGKPGGALKTATLADGKKLEAL</sequence>
<gene>
    <name evidence="2" type="ORF">SAMN06295987_102357</name>
</gene>
<organism evidence="2 3">
    <name type="scientific">Novosphingobium mathurense</name>
    <dbReference type="NCBI Taxonomy" id="428990"/>
    <lineage>
        <taxon>Bacteria</taxon>
        <taxon>Pseudomonadati</taxon>
        <taxon>Pseudomonadota</taxon>
        <taxon>Alphaproteobacteria</taxon>
        <taxon>Sphingomonadales</taxon>
        <taxon>Sphingomonadaceae</taxon>
        <taxon>Novosphingobium</taxon>
    </lineage>
</organism>
<dbReference type="Proteomes" id="UP000190989">
    <property type="component" value="Unassembled WGS sequence"/>
</dbReference>
<accession>A0A1U6HGR4</accession>
<dbReference type="InterPro" id="IPR046150">
    <property type="entry name" value="DUF6152"/>
</dbReference>